<evidence type="ECO:0000313" key="3">
    <source>
        <dbReference type="Proteomes" id="UP000176992"/>
    </source>
</evidence>
<dbReference type="GO" id="GO:0005829">
    <property type="term" value="C:cytosol"/>
    <property type="evidence" value="ECO:0007669"/>
    <property type="project" value="TreeGrafter"/>
</dbReference>
<sequence>MTKADVVELIAEKTGFTVKDVKIVVEQCLEEIKNCLAENEHLEIRGFGTFKVKNHKARKARNPKTNEEVFVPARKKAVFKVSKELNSVLN</sequence>
<comment type="caution">
    <text evidence="2">The sequence shown here is derived from an EMBL/GenBank/DDBJ whole genome shotgun (WGS) entry which is preliminary data.</text>
</comment>
<dbReference type="PANTHER" id="PTHR33175:SF2">
    <property type="entry name" value="INTEGRATION HOST FACTOR SUBUNIT ALPHA"/>
    <property type="match status" value="1"/>
</dbReference>
<evidence type="ECO:0008006" key="4">
    <source>
        <dbReference type="Google" id="ProtNLM"/>
    </source>
</evidence>
<dbReference type="GO" id="GO:0030527">
    <property type="term" value="F:structural constituent of chromatin"/>
    <property type="evidence" value="ECO:0007669"/>
    <property type="project" value="InterPro"/>
</dbReference>
<name>A0A1F5YIH8_9BACT</name>
<accession>A0A1F5YIH8</accession>
<dbReference type="CDD" id="cd13836">
    <property type="entry name" value="IHF_B"/>
    <property type="match status" value="1"/>
</dbReference>
<dbReference type="PANTHER" id="PTHR33175">
    <property type="entry name" value="DNA-BINDING PROTEIN HU"/>
    <property type="match status" value="1"/>
</dbReference>
<evidence type="ECO:0000256" key="1">
    <source>
        <dbReference type="RuleBase" id="RU003939"/>
    </source>
</evidence>
<evidence type="ECO:0000313" key="2">
    <source>
        <dbReference type="EMBL" id="OGF99671.1"/>
    </source>
</evidence>
<dbReference type="EMBL" id="MFIV01000015">
    <property type="protein sequence ID" value="OGF99671.1"/>
    <property type="molecule type" value="Genomic_DNA"/>
</dbReference>
<dbReference type="Proteomes" id="UP000176992">
    <property type="component" value="Unassembled WGS sequence"/>
</dbReference>
<dbReference type="InterPro" id="IPR010992">
    <property type="entry name" value="IHF-like_DNA-bd_dom_sf"/>
</dbReference>
<dbReference type="Gene3D" id="4.10.520.10">
    <property type="entry name" value="IHF-like DNA-binding proteins"/>
    <property type="match status" value="1"/>
</dbReference>
<dbReference type="AlphaFoldDB" id="A0A1F5YIH8"/>
<dbReference type="GO" id="GO:0003677">
    <property type="term" value="F:DNA binding"/>
    <property type="evidence" value="ECO:0007669"/>
    <property type="project" value="InterPro"/>
</dbReference>
<dbReference type="InterPro" id="IPR000119">
    <property type="entry name" value="Hist_DNA-bd"/>
</dbReference>
<reference evidence="2 3" key="1">
    <citation type="journal article" date="2016" name="Nat. Commun.">
        <title>Thousands of microbial genomes shed light on interconnected biogeochemical processes in an aquifer system.</title>
        <authorList>
            <person name="Anantharaman K."/>
            <person name="Brown C.T."/>
            <person name="Hug L.A."/>
            <person name="Sharon I."/>
            <person name="Castelle C.J."/>
            <person name="Probst A.J."/>
            <person name="Thomas B.C."/>
            <person name="Singh A."/>
            <person name="Wilkins M.J."/>
            <person name="Karaoz U."/>
            <person name="Brodie E.L."/>
            <person name="Williams K.H."/>
            <person name="Hubbard S.S."/>
            <person name="Banfield J.F."/>
        </authorList>
    </citation>
    <scope>NUCLEOTIDE SEQUENCE [LARGE SCALE GENOMIC DNA]</scope>
</reference>
<dbReference type="SMART" id="SM00411">
    <property type="entry name" value="BHL"/>
    <property type="match status" value="1"/>
</dbReference>
<gene>
    <name evidence="2" type="ORF">A2Z86_11235</name>
</gene>
<dbReference type="SUPFAM" id="SSF47729">
    <property type="entry name" value="IHF-like DNA-binding proteins"/>
    <property type="match status" value="1"/>
</dbReference>
<protein>
    <recommendedName>
        <fullName evidence="4">Integration host factor subunit beta</fullName>
    </recommendedName>
</protein>
<dbReference type="PRINTS" id="PR01727">
    <property type="entry name" value="DNABINDINGHU"/>
</dbReference>
<dbReference type="Pfam" id="PF00216">
    <property type="entry name" value="Bac_DNA_binding"/>
    <property type="match status" value="1"/>
</dbReference>
<organism evidence="2 3">
    <name type="scientific">Candidatus Glassbacteria bacterium GWA2_58_10</name>
    <dbReference type="NCBI Taxonomy" id="1817865"/>
    <lineage>
        <taxon>Bacteria</taxon>
        <taxon>Candidatus Glassiibacteriota</taxon>
    </lineage>
</organism>
<comment type="similarity">
    <text evidence="1">Belongs to the bacterial histone-like protein family.</text>
</comment>
<proteinExistence type="inferred from homology"/>